<gene>
    <name evidence="3" type="ORF">QBC37DRAFT_426759</name>
</gene>
<dbReference type="AlphaFoldDB" id="A0AAN6Y5D6"/>
<evidence type="ECO:0008006" key="5">
    <source>
        <dbReference type="Google" id="ProtNLM"/>
    </source>
</evidence>
<reference evidence="3" key="2">
    <citation type="submission" date="2023-05" db="EMBL/GenBank/DDBJ databases">
        <authorList>
            <consortium name="Lawrence Berkeley National Laboratory"/>
            <person name="Steindorff A."/>
            <person name="Hensen N."/>
            <person name="Bonometti L."/>
            <person name="Westerberg I."/>
            <person name="Brannstrom I.O."/>
            <person name="Guillou S."/>
            <person name="Cros-Aarteil S."/>
            <person name="Calhoun S."/>
            <person name="Haridas S."/>
            <person name="Kuo A."/>
            <person name="Mondo S."/>
            <person name="Pangilinan J."/>
            <person name="Riley R."/>
            <person name="Labutti K."/>
            <person name="Andreopoulos B."/>
            <person name="Lipzen A."/>
            <person name="Chen C."/>
            <person name="Yanf M."/>
            <person name="Daum C."/>
            <person name="Ng V."/>
            <person name="Clum A."/>
            <person name="Ohm R."/>
            <person name="Martin F."/>
            <person name="Silar P."/>
            <person name="Natvig D."/>
            <person name="Lalanne C."/>
            <person name="Gautier V."/>
            <person name="Ament-Velasquez S.L."/>
            <person name="Kruys A."/>
            <person name="Hutchinson M.I."/>
            <person name="Powell A.J."/>
            <person name="Barry K."/>
            <person name="Miller A.N."/>
            <person name="Grigoriev I.V."/>
            <person name="Debuchy R."/>
            <person name="Gladieux P."/>
            <person name="Thoren M.H."/>
            <person name="Johannesson H."/>
        </authorList>
    </citation>
    <scope>NUCLEOTIDE SEQUENCE</scope>
    <source>
        <strain evidence="3">PSN293</strain>
    </source>
</reference>
<evidence type="ECO:0000256" key="2">
    <source>
        <dbReference type="SAM" id="SignalP"/>
    </source>
</evidence>
<dbReference type="EMBL" id="MU858146">
    <property type="protein sequence ID" value="KAK4211580.1"/>
    <property type="molecule type" value="Genomic_DNA"/>
</dbReference>
<evidence type="ECO:0000313" key="3">
    <source>
        <dbReference type="EMBL" id="KAK4211580.1"/>
    </source>
</evidence>
<organism evidence="3 4">
    <name type="scientific">Rhypophila decipiens</name>
    <dbReference type="NCBI Taxonomy" id="261697"/>
    <lineage>
        <taxon>Eukaryota</taxon>
        <taxon>Fungi</taxon>
        <taxon>Dikarya</taxon>
        <taxon>Ascomycota</taxon>
        <taxon>Pezizomycotina</taxon>
        <taxon>Sordariomycetes</taxon>
        <taxon>Sordariomycetidae</taxon>
        <taxon>Sordariales</taxon>
        <taxon>Naviculisporaceae</taxon>
        <taxon>Rhypophila</taxon>
    </lineage>
</organism>
<evidence type="ECO:0000256" key="1">
    <source>
        <dbReference type="SAM" id="MobiDB-lite"/>
    </source>
</evidence>
<feature type="signal peptide" evidence="2">
    <location>
        <begin position="1"/>
        <end position="24"/>
    </location>
</feature>
<feature type="region of interest" description="Disordered" evidence="1">
    <location>
        <begin position="73"/>
        <end position="111"/>
    </location>
</feature>
<comment type="caution">
    <text evidence="3">The sequence shown here is derived from an EMBL/GenBank/DDBJ whole genome shotgun (WGS) entry which is preliminary data.</text>
</comment>
<evidence type="ECO:0000313" key="4">
    <source>
        <dbReference type="Proteomes" id="UP001301769"/>
    </source>
</evidence>
<keyword evidence="2" id="KW-0732">Signal</keyword>
<protein>
    <recommendedName>
        <fullName evidence="5">Secreted protein</fullName>
    </recommendedName>
</protein>
<name>A0AAN6Y5D6_9PEZI</name>
<keyword evidence="4" id="KW-1185">Reference proteome</keyword>
<accession>A0AAN6Y5D6</accession>
<feature type="chain" id="PRO_5042937528" description="Secreted protein" evidence="2">
    <location>
        <begin position="25"/>
        <end position="111"/>
    </location>
</feature>
<dbReference type="Proteomes" id="UP001301769">
    <property type="component" value="Unassembled WGS sequence"/>
</dbReference>
<reference evidence="3" key="1">
    <citation type="journal article" date="2023" name="Mol. Phylogenet. Evol.">
        <title>Genome-scale phylogeny and comparative genomics of the fungal order Sordariales.</title>
        <authorList>
            <person name="Hensen N."/>
            <person name="Bonometti L."/>
            <person name="Westerberg I."/>
            <person name="Brannstrom I.O."/>
            <person name="Guillou S."/>
            <person name="Cros-Aarteil S."/>
            <person name="Calhoun S."/>
            <person name="Haridas S."/>
            <person name="Kuo A."/>
            <person name="Mondo S."/>
            <person name="Pangilinan J."/>
            <person name="Riley R."/>
            <person name="LaButti K."/>
            <person name="Andreopoulos B."/>
            <person name="Lipzen A."/>
            <person name="Chen C."/>
            <person name="Yan M."/>
            <person name="Daum C."/>
            <person name="Ng V."/>
            <person name="Clum A."/>
            <person name="Steindorff A."/>
            <person name="Ohm R.A."/>
            <person name="Martin F."/>
            <person name="Silar P."/>
            <person name="Natvig D.O."/>
            <person name="Lalanne C."/>
            <person name="Gautier V."/>
            <person name="Ament-Velasquez S.L."/>
            <person name="Kruys A."/>
            <person name="Hutchinson M.I."/>
            <person name="Powell A.J."/>
            <person name="Barry K."/>
            <person name="Miller A.N."/>
            <person name="Grigoriev I.V."/>
            <person name="Debuchy R."/>
            <person name="Gladieux P."/>
            <person name="Hiltunen Thoren M."/>
            <person name="Johannesson H."/>
        </authorList>
    </citation>
    <scope>NUCLEOTIDE SEQUENCE</scope>
    <source>
        <strain evidence="3">PSN293</strain>
    </source>
</reference>
<sequence length="111" mass="12290">MAANQKSWILACSPLLWFFSQVQGTRMTMSHWALPAKIELAHTLVEFKTLGYRPFVVGHQRHALPRAMEGVERGMPAGRTEPCADDAQCHGNSTASETKRHCPISSLKSQG</sequence>
<proteinExistence type="predicted"/>